<gene>
    <name evidence="2" type="ORF">EDB92DRAFT_1502550</name>
</gene>
<dbReference type="Pfam" id="PF13391">
    <property type="entry name" value="HNH_2"/>
    <property type="match status" value="1"/>
</dbReference>
<evidence type="ECO:0000259" key="1">
    <source>
        <dbReference type="Pfam" id="PF13391"/>
    </source>
</evidence>
<dbReference type="InterPro" id="IPR003615">
    <property type="entry name" value="HNH_nuc"/>
</dbReference>
<keyword evidence="3" id="KW-1185">Reference proteome</keyword>
<feature type="domain" description="HNH nuclease" evidence="1">
    <location>
        <begin position="132"/>
        <end position="208"/>
    </location>
</feature>
<reference evidence="2" key="1">
    <citation type="submission" date="2022-01" db="EMBL/GenBank/DDBJ databases">
        <title>Comparative genomics reveals a dynamic genome evolution in the ectomycorrhizal milk-cap (Lactarius) mushrooms.</title>
        <authorList>
            <consortium name="DOE Joint Genome Institute"/>
            <person name="Lebreton A."/>
            <person name="Tang N."/>
            <person name="Kuo A."/>
            <person name="LaButti K."/>
            <person name="Drula E."/>
            <person name="Barry K."/>
            <person name="Clum A."/>
            <person name="Lipzen A."/>
            <person name="Mousain D."/>
            <person name="Ng V."/>
            <person name="Wang R."/>
            <person name="Wang X."/>
            <person name="Dai Y."/>
            <person name="Henrissat B."/>
            <person name="Grigoriev I.V."/>
            <person name="Guerin-Laguette A."/>
            <person name="Yu F."/>
            <person name="Martin F.M."/>
        </authorList>
    </citation>
    <scope>NUCLEOTIDE SEQUENCE</scope>
    <source>
        <strain evidence="2">QP</strain>
    </source>
</reference>
<evidence type="ECO:0000313" key="2">
    <source>
        <dbReference type="EMBL" id="KAH8984125.1"/>
    </source>
</evidence>
<dbReference type="Proteomes" id="UP001201163">
    <property type="component" value="Unassembled WGS sequence"/>
</dbReference>
<name>A0AAD4LC90_9AGAM</name>
<proteinExistence type="predicted"/>
<dbReference type="AlphaFoldDB" id="A0AAD4LC90"/>
<comment type="caution">
    <text evidence="2">The sequence shown here is derived from an EMBL/GenBank/DDBJ whole genome shotgun (WGS) entry which is preliminary data.</text>
</comment>
<evidence type="ECO:0000313" key="3">
    <source>
        <dbReference type="Proteomes" id="UP001201163"/>
    </source>
</evidence>
<accession>A0AAD4LC90</accession>
<sequence length="319" mass="35966">MADESELPRLQKRNVEVFDSDGAVIAGFWQYGTLTWDEFCRYMITFVVTTTAWTIFQYDTQDDTTQQRRGAPCQPSAGIVHPGHYILLSSTGEPLRIGLVPTLPRLRYPTHSNTPAPVSSYHARGRARDGKCLITGLQTQTYSRLKVAHIFPRAHNAEWIRKGYPSKITDTADEVVMGGPTKIDSVQNVITMRSDLHGAWDNYEIGVDPNNNYRITAFTNGNADVNDLYLKLDHIQDPTLRPLDELFTDHFMQGIFKHMKGAGEVSWSCEDVDDASGDGSLKLSNPKIWGTEEGRKRFELALSDRLFDHRISQQGKSET</sequence>
<protein>
    <recommendedName>
        <fullName evidence="1">HNH nuclease domain-containing protein</fullName>
    </recommendedName>
</protein>
<dbReference type="EMBL" id="JAKELL010000079">
    <property type="protein sequence ID" value="KAH8984125.1"/>
    <property type="molecule type" value="Genomic_DNA"/>
</dbReference>
<organism evidence="2 3">
    <name type="scientific">Lactarius akahatsu</name>
    <dbReference type="NCBI Taxonomy" id="416441"/>
    <lineage>
        <taxon>Eukaryota</taxon>
        <taxon>Fungi</taxon>
        <taxon>Dikarya</taxon>
        <taxon>Basidiomycota</taxon>
        <taxon>Agaricomycotina</taxon>
        <taxon>Agaricomycetes</taxon>
        <taxon>Russulales</taxon>
        <taxon>Russulaceae</taxon>
        <taxon>Lactarius</taxon>
    </lineage>
</organism>